<evidence type="ECO:0000256" key="1">
    <source>
        <dbReference type="SAM" id="MobiDB-lite"/>
    </source>
</evidence>
<evidence type="ECO:0008006" key="6">
    <source>
        <dbReference type="Google" id="ProtNLM"/>
    </source>
</evidence>
<dbReference type="EMBL" id="NHRY01000128">
    <property type="protein sequence ID" value="PPQ34123.1"/>
    <property type="molecule type" value="Genomic_DNA"/>
</dbReference>
<evidence type="ECO:0000256" key="2">
    <source>
        <dbReference type="SAM" id="Phobius"/>
    </source>
</evidence>
<sequence>MRLLPTALLSIAVLAIAEPALAQQANYNVSWAALNPGNDWAAQVLQSLFPMYGAGNAPSTGNEATVIGQIVGQFTGFVAAVAAAFVCYSTIMNIHRAAESSRILGSGNTWMFVVRVGFAGIMMFPLGNGFSAGQGLVYQSAMWGIGMAKVVYTNAIQAVGPDAVVIAQPMVPGTEQVILGLINNELCADLVNLASNTSNMVPPPTPVTGTYPSGGGYSTFNYALSVGNQSGTPACGTVTIQTPAGNQATIAGQPVDMAAIQQAALNDVLNGSIRGPVQQVAQNLWQNKTVASLVPLQGILTSSTQAYTRELTAAATSVQSAINNALQSQATQARNGNIDLLQGQVQQSTLGWTAAGSYYLEIARANATTLSLLAATPVVTPPSYDGLGPALSQDLAPLEAASKDFLNLLQIAMQTQDSTSPPAGMPQTLAGAQDNQSQSLLTRLFTSMNLTTPLLNSITGFILPTGNMWRDPFGGLMAMGQTLIITSMIAFGTAALLSSSTISTGSAIFNFLTGNWGAAAASVALNAVMSFLGVPIFLGLLALMIPGILIAYVLPMIPWVLWMAGVCGWIILVCEAMIAVPLWMLAHMTVGGDGLHGRAIEGWGLLFNVVFRPTLMVIGLFLGYFVFACMSYLIRQTFGIAAGFALSNGWLVTNFLGVAVLLNIFVMTHITAALMSFRLVALMPHHLPRLIGFTAANRVDTEAFYQQAAWAPGGQIAGGAQRALVKGGESLGANMKLLSGDAPRRISGPSGDEGGEGAMDSTLRAATDTSGPEEEADV</sequence>
<dbReference type="NCBIfam" id="TIGR04346">
    <property type="entry name" value="DotA_TraY"/>
    <property type="match status" value="1"/>
</dbReference>
<dbReference type="InterPro" id="IPR027628">
    <property type="entry name" value="DotA_TraY"/>
</dbReference>
<dbReference type="AlphaFoldDB" id="A0A2S6NHP2"/>
<evidence type="ECO:0000256" key="3">
    <source>
        <dbReference type="SAM" id="SignalP"/>
    </source>
</evidence>
<feature type="transmembrane region" description="Helical" evidence="2">
    <location>
        <begin position="70"/>
        <end position="91"/>
    </location>
</feature>
<evidence type="ECO:0000313" key="5">
    <source>
        <dbReference type="Proteomes" id="UP000239724"/>
    </source>
</evidence>
<feature type="signal peptide" evidence="3">
    <location>
        <begin position="1"/>
        <end position="22"/>
    </location>
</feature>
<accession>A0A2S6NHP2</accession>
<keyword evidence="5" id="KW-1185">Reference proteome</keyword>
<keyword evidence="3" id="KW-0732">Signal</keyword>
<comment type="caution">
    <text evidence="4">The sequence shown here is derived from an EMBL/GenBank/DDBJ whole genome shotgun (WGS) entry which is preliminary data.</text>
</comment>
<keyword evidence="2" id="KW-0812">Transmembrane</keyword>
<dbReference type="RefSeq" id="WP_104519111.1">
    <property type="nucleotide sequence ID" value="NZ_NHRY01000128.1"/>
</dbReference>
<feature type="region of interest" description="Disordered" evidence="1">
    <location>
        <begin position="738"/>
        <end position="778"/>
    </location>
</feature>
<feature type="transmembrane region" description="Helical" evidence="2">
    <location>
        <begin position="605"/>
        <end position="626"/>
    </location>
</feature>
<feature type="transmembrane region" description="Helical" evidence="2">
    <location>
        <begin position="658"/>
        <end position="681"/>
    </location>
</feature>
<organism evidence="4 5">
    <name type="scientific">Rhodopila globiformis</name>
    <name type="common">Rhodopseudomonas globiformis</name>
    <dbReference type="NCBI Taxonomy" id="1071"/>
    <lineage>
        <taxon>Bacteria</taxon>
        <taxon>Pseudomonadati</taxon>
        <taxon>Pseudomonadota</taxon>
        <taxon>Alphaproteobacteria</taxon>
        <taxon>Acetobacterales</taxon>
        <taxon>Acetobacteraceae</taxon>
        <taxon>Rhodopila</taxon>
    </lineage>
</organism>
<protein>
    <recommendedName>
        <fullName evidence="6">DotA/TraY family protein</fullName>
    </recommendedName>
</protein>
<proteinExistence type="predicted"/>
<feature type="transmembrane region" description="Helical" evidence="2">
    <location>
        <begin position="509"/>
        <end position="528"/>
    </location>
</feature>
<gene>
    <name evidence="4" type="ORF">CCS01_12115</name>
</gene>
<feature type="chain" id="PRO_5015490629" description="DotA/TraY family protein" evidence="3">
    <location>
        <begin position="23"/>
        <end position="778"/>
    </location>
</feature>
<feature type="transmembrane region" description="Helical" evidence="2">
    <location>
        <begin position="534"/>
        <end position="554"/>
    </location>
</feature>
<reference evidence="4 5" key="1">
    <citation type="journal article" date="2018" name="Arch. Microbiol.">
        <title>New insights into the metabolic potential of the phototrophic purple bacterium Rhodopila globiformis DSM 161(T) from its draft genome sequence and evidence for a vanadium-dependent nitrogenase.</title>
        <authorList>
            <person name="Imhoff J.F."/>
            <person name="Rahn T."/>
            <person name="Kunzel S."/>
            <person name="Neulinger S.C."/>
        </authorList>
    </citation>
    <scope>NUCLEOTIDE SEQUENCE [LARGE SCALE GENOMIC DNA]</scope>
    <source>
        <strain evidence="4 5">DSM 161</strain>
    </source>
</reference>
<keyword evidence="2" id="KW-0472">Membrane</keyword>
<keyword evidence="2" id="KW-1133">Transmembrane helix</keyword>
<dbReference type="Proteomes" id="UP000239724">
    <property type="component" value="Unassembled WGS sequence"/>
</dbReference>
<feature type="transmembrane region" description="Helical" evidence="2">
    <location>
        <begin position="112"/>
        <end position="130"/>
    </location>
</feature>
<feature type="transmembrane region" description="Helical" evidence="2">
    <location>
        <begin position="561"/>
        <end position="585"/>
    </location>
</feature>
<name>A0A2S6NHP2_RHOGL</name>
<evidence type="ECO:0000313" key="4">
    <source>
        <dbReference type="EMBL" id="PPQ34123.1"/>
    </source>
</evidence>
<feature type="transmembrane region" description="Helical" evidence="2">
    <location>
        <begin position="473"/>
        <end position="497"/>
    </location>
</feature>
<dbReference type="OrthoDB" id="5457650at2"/>